<keyword evidence="6" id="KW-0527">Neuropeptide</keyword>
<dbReference type="GO" id="GO:0005576">
    <property type="term" value="C:extracellular region"/>
    <property type="evidence" value="ECO:0007669"/>
    <property type="project" value="UniProtKB-SubCell"/>
</dbReference>
<feature type="region of interest" description="Disordered" evidence="7">
    <location>
        <begin position="302"/>
        <end position="421"/>
    </location>
</feature>
<dbReference type="InterPro" id="IPR002544">
    <property type="entry name" value="FMRFamid-related_peptide-like"/>
</dbReference>
<dbReference type="EMBL" id="CH916367">
    <property type="protein sequence ID" value="EDW01807.1"/>
    <property type="molecule type" value="Genomic_DNA"/>
</dbReference>
<organism evidence="10">
    <name type="scientific">Drosophila grimshawi</name>
    <name type="common">Hawaiian fruit fly</name>
    <name type="synonym">Idiomyia grimshawi</name>
    <dbReference type="NCBI Taxonomy" id="7222"/>
    <lineage>
        <taxon>Eukaryota</taxon>
        <taxon>Metazoa</taxon>
        <taxon>Ecdysozoa</taxon>
        <taxon>Arthropoda</taxon>
        <taxon>Hexapoda</taxon>
        <taxon>Insecta</taxon>
        <taxon>Pterygota</taxon>
        <taxon>Neoptera</taxon>
        <taxon>Endopterygota</taxon>
        <taxon>Diptera</taxon>
        <taxon>Brachycera</taxon>
        <taxon>Muscomorpha</taxon>
        <taxon>Ephydroidea</taxon>
        <taxon>Drosophilidae</taxon>
        <taxon>Drosophila</taxon>
        <taxon>Hawaiian Drosophila</taxon>
    </lineage>
</organism>
<evidence type="ECO:0000256" key="1">
    <source>
        <dbReference type="ARBA" id="ARBA00004613"/>
    </source>
</evidence>
<evidence type="ECO:0000256" key="3">
    <source>
        <dbReference type="ARBA" id="ARBA00022525"/>
    </source>
</evidence>
<name>B4J5N1_DROGR</name>
<evidence type="ECO:0000256" key="8">
    <source>
        <dbReference type="SAM" id="SignalP"/>
    </source>
</evidence>
<evidence type="ECO:0000256" key="5">
    <source>
        <dbReference type="ARBA" id="ARBA00022815"/>
    </source>
</evidence>
<reference evidence="9 10" key="1">
    <citation type="journal article" date="2007" name="Nature">
        <title>Evolution of genes and genomes on the Drosophila phylogeny.</title>
        <authorList>
            <consortium name="Drosophila 12 Genomes Consortium"/>
            <person name="Clark A.G."/>
            <person name="Eisen M.B."/>
            <person name="Smith D.R."/>
            <person name="Bergman C.M."/>
            <person name="Oliver B."/>
            <person name="Markow T.A."/>
            <person name="Kaufman T.C."/>
            <person name="Kellis M."/>
            <person name="Gelbart W."/>
            <person name="Iyer V.N."/>
            <person name="Pollard D.A."/>
            <person name="Sackton T.B."/>
            <person name="Larracuente A.M."/>
            <person name="Singh N.D."/>
            <person name="Abad J.P."/>
            <person name="Abt D.N."/>
            <person name="Adryan B."/>
            <person name="Aguade M."/>
            <person name="Akashi H."/>
            <person name="Anderson W.W."/>
            <person name="Aquadro C.F."/>
            <person name="Ardell D.H."/>
            <person name="Arguello R."/>
            <person name="Artieri C.G."/>
            <person name="Barbash D.A."/>
            <person name="Barker D."/>
            <person name="Barsanti P."/>
            <person name="Batterham P."/>
            <person name="Batzoglou S."/>
            <person name="Begun D."/>
            <person name="Bhutkar A."/>
            <person name="Blanco E."/>
            <person name="Bosak S.A."/>
            <person name="Bradley R.K."/>
            <person name="Brand A.D."/>
            <person name="Brent M.R."/>
            <person name="Brooks A.N."/>
            <person name="Brown R.H."/>
            <person name="Butlin R.K."/>
            <person name="Caggese C."/>
            <person name="Calvi B.R."/>
            <person name="Bernardo de Carvalho A."/>
            <person name="Caspi A."/>
            <person name="Castrezana S."/>
            <person name="Celniker S.E."/>
            <person name="Chang J.L."/>
            <person name="Chapple C."/>
            <person name="Chatterji S."/>
            <person name="Chinwalla A."/>
            <person name="Civetta A."/>
            <person name="Clifton S.W."/>
            <person name="Comeron J.M."/>
            <person name="Costello J.C."/>
            <person name="Coyne J.A."/>
            <person name="Daub J."/>
            <person name="David R.G."/>
            <person name="Delcher A.L."/>
            <person name="Delehaunty K."/>
            <person name="Do C.B."/>
            <person name="Ebling H."/>
            <person name="Edwards K."/>
            <person name="Eickbush T."/>
            <person name="Evans J.D."/>
            <person name="Filipski A."/>
            <person name="Findeiss S."/>
            <person name="Freyhult E."/>
            <person name="Fulton L."/>
            <person name="Fulton R."/>
            <person name="Garcia A.C."/>
            <person name="Gardiner A."/>
            <person name="Garfield D.A."/>
            <person name="Garvin B.E."/>
            <person name="Gibson G."/>
            <person name="Gilbert D."/>
            <person name="Gnerre S."/>
            <person name="Godfrey J."/>
            <person name="Good R."/>
            <person name="Gotea V."/>
            <person name="Gravely B."/>
            <person name="Greenberg A.J."/>
            <person name="Griffiths-Jones S."/>
            <person name="Gross S."/>
            <person name="Guigo R."/>
            <person name="Gustafson E.A."/>
            <person name="Haerty W."/>
            <person name="Hahn M.W."/>
            <person name="Halligan D.L."/>
            <person name="Halpern A.L."/>
            <person name="Halter G.M."/>
            <person name="Han M.V."/>
            <person name="Heger A."/>
            <person name="Hillier L."/>
            <person name="Hinrichs A.S."/>
            <person name="Holmes I."/>
            <person name="Hoskins R.A."/>
            <person name="Hubisz M.J."/>
            <person name="Hultmark D."/>
            <person name="Huntley M.A."/>
            <person name="Jaffe D.B."/>
            <person name="Jagadeeshan S."/>
            <person name="Jeck W.R."/>
            <person name="Johnson J."/>
            <person name="Jones C.D."/>
            <person name="Jordan W.C."/>
            <person name="Karpen G.H."/>
            <person name="Kataoka E."/>
            <person name="Keightley P.D."/>
            <person name="Kheradpour P."/>
            <person name="Kirkness E.F."/>
            <person name="Koerich L.B."/>
            <person name="Kristiansen K."/>
            <person name="Kudrna D."/>
            <person name="Kulathinal R.J."/>
            <person name="Kumar S."/>
            <person name="Kwok R."/>
            <person name="Lander E."/>
            <person name="Langley C.H."/>
            <person name="Lapoint R."/>
            <person name="Lazzaro B.P."/>
            <person name="Lee S.J."/>
            <person name="Levesque L."/>
            <person name="Li R."/>
            <person name="Lin C.F."/>
            <person name="Lin M.F."/>
            <person name="Lindblad-Toh K."/>
            <person name="Llopart A."/>
            <person name="Long M."/>
            <person name="Low L."/>
            <person name="Lozovsky E."/>
            <person name="Lu J."/>
            <person name="Luo M."/>
            <person name="Machado C.A."/>
            <person name="Makalowski W."/>
            <person name="Marzo M."/>
            <person name="Matsuda M."/>
            <person name="Matzkin L."/>
            <person name="McAllister B."/>
            <person name="McBride C.S."/>
            <person name="McKernan B."/>
            <person name="McKernan K."/>
            <person name="Mendez-Lago M."/>
            <person name="Minx P."/>
            <person name="Mollenhauer M.U."/>
            <person name="Montooth K."/>
            <person name="Mount S.M."/>
            <person name="Mu X."/>
            <person name="Myers E."/>
            <person name="Negre B."/>
            <person name="Newfeld S."/>
            <person name="Nielsen R."/>
            <person name="Noor M.A."/>
            <person name="O'Grady P."/>
            <person name="Pachter L."/>
            <person name="Papaceit M."/>
            <person name="Parisi M.J."/>
            <person name="Parisi M."/>
            <person name="Parts L."/>
            <person name="Pedersen J.S."/>
            <person name="Pesole G."/>
            <person name="Phillippy A.M."/>
            <person name="Ponting C.P."/>
            <person name="Pop M."/>
            <person name="Porcelli D."/>
            <person name="Powell J.R."/>
            <person name="Prohaska S."/>
            <person name="Pruitt K."/>
            <person name="Puig M."/>
            <person name="Quesneville H."/>
            <person name="Ram K.R."/>
            <person name="Rand D."/>
            <person name="Rasmussen M.D."/>
            <person name="Reed L.K."/>
            <person name="Reenan R."/>
            <person name="Reily A."/>
            <person name="Remington K.A."/>
            <person name="Rieger T.T."/>
            <person name="Ritchie M.G."/>
            <person name="Robin C."/>
            <person name="Rogers Y.H."/>
            <person name="Rohde C."/>
            <person name="Rozas J."/>
            <person name="Rubenfield M.J."/>
            <person name="Ruiz A."/>
            <person name="Russo S."/>
            <person name="Salzberg S.L."/>
            <person name="Sanchez-Gracia A."/>
            <person name="Saranga D.J."/>
            <person name="Sato H."/>
            <person name="Schaeffer S.W."/>
            <person name="Schatz M.C."/>
            <person name="Schlenke T."/>
            <person name="Schwartz R."/>
            <person name="Segarra C."/>
            <person name="Singh R.S."/>
            <person name="Sirot L."/>
            <person name="Sirota M."/>
            <person name="Sisneros N.B."/>
            <person name="Smith C.D."/>
            <person name="Smith T.F."/>
            <person name="Spieth J."/>
            <person name="Stage D.E."/>
            <person name="Stark A."/>
            <person name="Stephan W."/>
            <person name="Strausberg R.L."/>
            <person name="Strempel S."/>
            <person name="Sturgill D."/>
            <person name="Sutton G."/>
            <person name="Sutton G.G."/>
            <person name="Tao W."/>
            <person name="Teichmann S."/>
            <person name="Tobari Y.N."/>
            <person name="Tomimura Y."/>
            <person name="Tsolas J.M."/>
            <person name="Valente V.L."/>
            <person name="Venter E."/>
            <person name="Venter J.C."/>
            <person name="Vicario S."/>
            <person name="Vieira F.G."/>
            <person name="Vilella A.J."/>
            <person name="Villasante A."/>
            <person name="Walenz B."/>
            <person name="Wang J."/>
            <person name="Wasserman M."/>
            <person name="Watts T."/>
            <person name="Wilson D."/>
            <person name="Wilson R.K."/>
            <person name="Wing R.A."/>
            <person name="Wolfner M.F."/>
            <person name="Wong A."/>
            <person name="Wong G.K."/>
            <person name="Wu C.I."/>
            <person name="Wu G."/>
            <person name="Yamamoto D."/>
            <person name="Yang H.P."/>
            <person name="Yang S.P."/>
            <person name="Yorke J.A."/>
            <person name="Yoshida K."/>
            <person name="Zdobnov E."/>
            <person name="Zhang P."/>
            <person name="Zhang Y."/>
            <person name="Zimin A.V."/>
            <person name="Baldwin J."/>
            <person name="Abdouelleil A."/>
            <person name="Abdulkadir J."/>
            <person name="Abebe A."/>
            <person name="Abera B."/>
            <person name="Abreu J."/>
            <person name="Acer S.C."/>
            <person name="Aftuck L."/>
            <person name="Alexander A."/>
            <person name="An P."/>
            <person name="Anderson E."/>
            <person name="Anderson S."/>
            <person name="Arachi H."/>
            <person name="Azer M."/>
            <person name="Bachantsang P."/>
            <person name="Barry A."/>
            <person name="Bayul T."/>
            <person name="Berlin A."/>
            <person name="Bessette D."/>
            <person name="Bloom T."/>
            <person name="Blye J."/>
            <person name="Boguslavskiy L."/>
            <person name="Bonnet C."/>
            <person name="Boukhgalter B."/>
            <person name="Bourzgui I."/>
            <person name="Brown A."/>
            <person name="Cahill P."/>
            <person name="Channer S."/>
            <person name="Cheshatsang Y."/>
            <person name="Chuda L."/>
            <person name="Citroen M."/>
            <person name="Collymore A."/>
            <person name="Cooke P."/>
            <person name="Costello M."/>
            <person name="D'Aco K."/>
            <person name="Daza R."/>
            <person name="De Haan G."/>
            <person name="DeGray S."/>
            <person name="DeMaso C."/>
            <person name="Dhargay N."/>
            <person name="Dooley K."/>
            <person name="Dooley E."/>
            <person name="Doricent M."/>
            <person name="Dorje P."/>
            <person name="Dorjee K."/>
            <person name="Dupes A."/>
            <person name="Elong R."/>
            <person name="Falk J."/>
            <person name="Farina A."/>
            <person name="Faro S."/>
            <person name="Ferguson D."/>
            <person name="Fisher S."/>
            <person name="Foley C.D."/>
            <person name="Franke A."/>
            <person name="Friedrich D."/>
            <person name="Gadbois L."/>
            <person name="Gearin G."/>
            <person name="Gearin C.R."/>
            <person name="Giannoukos G."/>
            <person name="Goode T."/>
            <person name="Graham J."/>
            <person name="Grandbois E."/>
            <person name="Grewal S."/>
            <person name="Gyaltsen K."/>
            <person name="Hafez N."/>
            <person name="Hagos B."/>
            <person name="Hall J."/>
            <person name="Henson C."/>
            <person name="Hollinger A."/>
            <person name="Honan T."/>
            <person name="Huard M.D."/>
            <person name="Hughes L."/>
            <person name="Hurhula B."/>
            <person name="Husby M.E."/>
            <person name="Kamat A."/>
            <person name="Kanga B."/>
            <person name="Kashin S."/>
            <person name="Khazanovich D."/>
            <person name="Kisner P."/>
            <person name="Lance K."/>
            <person name="Lara M."/>
            <person name="Lee W."/>
            <person name="Lennon N."/>
            <person name="Letendre F."/>
            <person name="LeVine R."/>
            <person name="Lipovsky A."/>
            <person name="Liu X."/>
            <person name="Liu J."/>
            <person name="Liu S."/>
            <person name="Lokyitsang T."/>
            <person name="Lokyitsang Y."/>
            <person name="Lubonja R."/>
            <person name="Lui A."/>
            <person name="MacDonald P."/>
            <person name="Magnisalis V."/>
            <person name="Maru K."/>
            <person name="Matthews C."/>
            <person name="McCusker W."/>
            <person name="McDonough S."/>
            <person name="Mehta T."/>
            <person name="Meldrim J."/>
            <person name="Meneus L."/>
            <person name="Mihai O."/>
            <person name="Mihalev A."/>
            <person name="Mihova T."/>
            <person name="Mittelman R."/>
            <person name="Mlenga V."/>
            <person name="Montmayeur A."/>
            <person name="Mulrain L."/>
            <person name="Navidi A."/>
            <person name="Naylor J."/>
            <person name="Negash T."/>
            <person name="Nguyen T."/>
            <person name="Nguyen N."/>
            <person name="Nicol R."/>
            <person name="Norbu C."/>
            <person name="Norbu N."/>
            <person name="Novod N."/>
            <person name="O'Neill B."/>
            <person name="Osman S."/>
            <person name="Markiewicz E."/>
            <person name="Oyono O.L."/>
            <person name="Patti C."/>
            <person name="Phunkhang P."/>
            <person name="Pierre F."/>
            <person name="Priest M."/>
            <person name="Raghuraman S."/>
            <person name="Rege F."/>
            <person name="Reyes R."/>
            <person name="Rise C."/>
            <person name="Rogov P."/>
            <person name="Ross K."/>
            <person name="Ryan E."/>
            <person name="Settipalli S."/>
            <person name="Shea T."/>
            <person name="Sherpa N."/>
            <person name="Shi L."/>
            <person name="Shih D."/>
            <person name="Sparrow T."/>
            <person name="Spaulding J."/>
            <person name="Stalker J."/>
            <person name="Stange-Thomann N."/>
            <person name="Stavropoulos S."/>
            <person name="Stone C."/>
            <person name="Strader C."/>
            <person name="Tesfaye S."/>
            <person name="Thomson T."/>
            <person name="Thoulutsang Y."/>
            <person name="Thoulutsang D."/>
            <person name="Topham K."/>
            <person name="Topping I."/>
            <person name="Tsamla T."/>
            <person name="Vassiliev H."/>
            <person name="Vo A."/>
            <person name="Wangchuk T."/>
            <person name="Wangdi T."/>
            <person name="Weiand M."/>
            <person name="Wilkinson J."/>
            <person name="Wilson A."/>
            <person name="Yadav S."/>
            <person name="Young G."/>
            <person name="Yu Q."/>
            <person name="Zembek L."/>
            <person name="Zhong D."/>
            <person name="Zimmer A."/>
            <person name="Zwirko Z."/>
            <person name="Jaffe D.B."/>
            <person name="Alvarez P."/>
            <person name="Brockman W."/>
            <person name="Butler J."/>
            <person name="Chin C."/>
            <person name="Gnerre S."/>
            <person name="Grabherr M."/>
            <person name="Kleber M."/>
            <person name="Mauceli E."/>
            <person name="MacCallum I."/>
        </authorList>
    </citation>
    <scope>NUCLEOTIDE SEQUENCE [LARGE SCALE GENOMIC DNA]</scope>
    <source>
        <strain evidence="10">Tucson 15287-2541.00</strain>
    </source>
</reference>
<evidence type="ECO:0000313" key="9">
    <source>
        <dbReference type="EMBL" id="EDW01807.1"/>
    </source>
</evidence>
<feature type="compositionally biased region" description="Low complexity" evidence="7">
    <location>
        <begin position="384"/>
        <end position="395"/>
    </location>
</feature>
<dbReference type="PANTHER" id="PTHR20986:SF22">
    <property type="entry name" value="FMRFAMIDE-RELATED PEPTIDES"/>
    <property type="match status" value="1"/>
</dbReference>
<comment type="similarity">
    <text evidence="2">Belongs to the FARP (FMRFamide related peptide) family.</text>
</comment>
<dbReference type="eggNOG" id="ENOG502SDD0">
    <property type="taxonomic scope" value="Eukaryota"/>
</dbReference>
<dbReference type="OrthoDB" id="5813613at2759"/>
<dbReference type="Proteomes" id="UP000001070">
    <property type="component" value="Unassembled WGS sequence"/>
</dbReference>
<feature type="compositionally biased region" description="Polar residues" evidence="7">
    <location>
        <begin position="357"/>
        <end position="371"/>
    </location>
</feature>
<dbReference type="PANTHER" id="PTHR20986">
    <property type="entry name" value="FMRFAMIDE-RELATED PEPTIDES"/>
    <property type="match status" value="1"/>
</dbReference>
<protein>
    <submittedName>
        <fullName evidence="9">GH20248</fullName>
    </submittedName>
</protein>
<comment type="subcellular location">
    <subcellularLocation>
        <location evidence="1">Secreted</location>
    </subcellularLocation>
</comment>
<accession>B4J5N1</accession>
<dbReference type="GO" id="GO:0007218">
    <property type="term" value="P:neuropeptide signaling pathway"/>
    <property type="evidence" value="ECO:0007669"/>
    <property type="project" value="UniProtKB-KW"/>
</dbReference>
<dbReference type="KEGG" id="dgr:6560226"/>
<proteinExistence type="inferred from homology"/>
<evidence type="ECO:0000256" key="7">
    <source>
        <dbReference type="SAM" id="MobiDB-lite"/>
    </source>
</evidence>
<keyword evidence="8" id="KW-0732">Signal</keyword>
<feature type="compositionally biased region" description="Polar residues" evidence="7">
    <location>
        <begin position="402"/>
        <end position="411"/>
    </location>
</feature>
<dbReference type="InterPro" id="IPR051041">
    <property type="entry name" value="FMRFamide-related_np"/>
</dbReference>
<dbReference type="PhylomeDB" id="B4J5N1"/>
<feature type="signal peptide" evidence="8">
    <location>
        <begin position="1"/>
        <end position="20"/>
    </location>
</feature>
<keyword evidence="3" id="KW-0964">Secreted</keyword>
<dbReference type="Pfam" id="PF01581">
    <property type="entry name" value="FARP"/>
    <property type="match status" value="14"/>
</dbReference>
<dbReference type="AlphaFoldDB" id="B4J5N1"/>
<keyword evidence="5" id="KW-0027">Amidation</keyword>
<sequence length="421" mass="49870">MGIALMFLLALYQMQSAIYSEIIDTPNYTDNALNELEDSSTEPLPAVDNDMLDAMMMMNEKPDQTELELRLPISNIGFDYGKNSMVLRLQKNARKPQLKYDPDYEQKRKSLRDNFMHFGKRQAEQLPQPTGPGYYEMSKRSAMDRYGREPKQDFMRFGRTPSDFMRFGRAPSDFMRFGRDPKQDFMRFGRDPKQDFMRFGRDPKQDFMRFGRDPKQDFMRFGRDPKQDFMRFGRDPKQDFMRFGRDPKQDFMRFGRDPKQDFMRFGRADDFMRFGRNVNYHEEQRSSKPDFMRFGRPDNFMRFGRSPPTEFERNGKMDSNFMRFGKRSPGDGAAGTESNQTKAQLQQNKITADGGKQEQQQPSDDSNTVDKTITMLFDKHHQEPQQQQQQQQQRQPQEEQQLKSSEQNNLEEASAEQFFEP</sequence>
<evidence type="ECO:0000256" key="4">
    <source>
        <dbReference type="ARBA" id="ARBA00022737"/>
    </source>
</evidence>
<evidence type="ECO:0000256" key="2">
    <source>
        <dbReference type="ARBA" id="ARBA00006356"/>
    </source>
</evidence>
<dbReference type="InParanoid" id="B4J5N1"/>
<gene>
    <name evidence="9" type="primary">Dgri\GH20248</name>
    <name evidence="9" type="ORF">Dgri_GH20248</name>
</gene>
<keyword evidence="4" id="KW-0677">Repeat</keyword>
<dbReference type="HOGENOM" id="CLU_045740_0_0_1"/>
<keyword evidence="10" id="KW-1185">Reference proteome</keyword>
<evidence type="ECO:0000313" key="10">
    <source>
        <dbReference type="Proteomes" id="UP000001070"/>
    </source>
</evidence>
<evidence type="ECO:0000256" key="6">
    <source>
        <dbReference type="ARBA" id="ARBA00023320"/>
    </source>
</evidence>
<feature type="chain" id="PRO_5002808380" evidence="8">
    <location>
        <begin position="21"/>
        <end position="421"/>
    </location>
</feature>
<feature type="compositionally biased region" description="Polar residues" evidence="7">
    <location>
        <begin position="336"/>
        <end position="350"/>
    </location>
</feature>
<dbReference type="STRING" id="7222.B4J5N1"/>
<dbReference type="OMA" id="DQTELEF"/>